<evidence type="ECO:0000256" key="4">
    <source>
        <dbReference type="ARBA" id="ARBA00023136"/>
    </source>
</evidence>
<proteinExistence type="predicted"/>
<keyword evidence="7" id="KW-1185">Reference proteome</keyword>
<dbReference type="InterPro" id="IPR007568">
    <property type="entry name" value="RTA1"/>
</dbReference>
<keyword evidence="3 5" id="KW-1133">Transmembrane helix</keyword>
<dbReference type="PANTHER" id="PTHR31465:SF11">
    <property type="entry name" value="DOMAIN PROTEIN, PUTATIVE (AFU_ORTHOLOGUE AFUA_3G10770)-RELATED"/>
    <property type="match status" value="1"/>
</dbReference>
<evidence type="ECO:0000313" key="6">
    <source>
        <dbReference type="EMBL" id="OJT15532.1"/>
    </source>
</evidence>
<dbReference type="OMA" id="TVTIYIR"/>
<comment type="subcellular location">
    <subcellularLocation>
        <location evidence="1">Membrane</location>
        <topology evidence="1">Multi-pass membrane protein</topology>
    </subcellularLocation>
</comment>
<evidence type="ECO:0000313" key="7">
    <source>
        <dbReference type="Proteomes" id="UP000184267"/>
    </source>
</evidence>
<accession>A0A1M2W6Y5</accession>
<dbReference type="EMBL" id="MNAD01000151">
    <property type="protein sequence ID" value="OJT15532.1"/>
    <property type="molecule type" value="Genomic_DNA"/>
</dbReference>
<feature type="transmembrane region" description="Helical" evidence="5">
    <location>
        <begin position="122"/>
        <end position="140"/>
    </location>
</feature>
<dbReference type="AlphaFoldDB" id="A0A1M2W6Y5"/>
<comment type="caution">
    <text evidence="6">The sequence shown here is derived from an EMBL/GenBank/DDBJ whole genome shotgun (WGS) entry which is preliminary data.</text>
</comment>
<dbReference type="GO" id="GO:0000324">
    <property type="term" value="C:fungal-type vacuole"/>
    <property type="evidence" value="ECO:0007669"/>
    <property type="project" value="TreeGrafter"/>
</dbReference>
<sequence length="167" mass="18359">MQDIIALVVQAIGGAKASTAVQNNQDPNPGGHIMLGGIAFQLAAVSIYMILAAEFLLRYRLDKPLHTKGGVLPKSFQFDNGVKLMIIGLAFDGVFILIRSIYRTIELTDGWSGRIIETQVYFNVLDGAMIVLAMFTLNFFHPAWLLGKSDSWNEKEPSEADSERANA</sequence>
<dbReference type="PANTHER" id="PTHR31465">
    <property type="entry name" value="PROTEIN RTA1-RELATED"/>
    <property type="match status" value="1"/>
</dbReference>
<evidence type="ECO:0000256" key="1">
    <source>
        <dbReference type="ARBA" id="ARBA00004141"/>
    </source>
</evidence>
<evidence type="ECO:0000256" key="5">
    <source>
        <dbReference type="SAM" id="Phobius"/>
    </source>
</evidence>
<reference evidence="6 7" key="1">
    <citation type="submission" date="2016-10" db="EMBL/GenBank/DDBJ databases">
        <title>Genome sequence of the basidiomycete white-rot fungus Trametes pubescens.</title>
        <authorList>
            <person name="Makela M.R."/>
            <person name="Granchi Z."/>
            <person name="Peng M."/>
            <person name="De Vries R.P."/>
            <person name="Grigoriev I."/>
            <person name="Riley R."/>
            <person name="Hilden K."/>
        </authorList>
    </citation>
    <scope>NUCLEOTIDE SEQUENCE [LARGE SCALE GENOMIC DNA]</scope>
    <source>
        <strain evidence="6 7">FBCC735</strain>
    </source>
</reference>
<evidence type="ECO:0000256" key="2">
    <source>
        <dbReference type="ARBA" id="ARBA00022692"/>
    </source>
</evidence>
<dbReference type="OrthoDB" id="3358017at2759"/>
<keyword evidence="4 5" id="KW-0472">Membrane</keyword>
<feature type="transmembrane region" description="Helical" evidence="5">
    <location>
        <begin position="84"/>
        <end position="102"/>
    </location>
</feature>
<dbReference type="GO" id="GO:0005886">
    <property type="term" value="C:plasma membrane"/>
    <property type="evidence" value="ECO:0007669"/>
    <property type="project" value="TreeGrafter"/>
</dbReference>
<protein>
    <submittedName>
        <fullName evidence="6">Sphingoid long-chain base transporter RSB1</fullName>
    </submittedName>
</protein>
<keyword evidence="2 5" id="KW-0812">Transmembrane</keyword>
<dbReference type="Pfam" id="PF04479">
    <property type="entry name" value="RTA1"/>
    <property type="match status" value="1"/>
</dbReference>
<feature type="transmembrane region" description="Helical" evidence="5">
    <location>
        <begin position="33"/>
        <end position="57"/>
    </location>
</feature>
<gene>
    <name evidence="6" type="ORF">TRAPUB_6793</name>
</gene>
<dbReference type="Proteomes" id="UP000184267">
    <property type="component" value="Unassembled WGS sequence"/>
</dbReference>
<dbReference type="STRING" id="154538.A0A1M2W6Y5"/>
<evidence type="ECO:0000256" key="3">
    <source>
        <dbReference type="ARBA" id="ARBA00022989"/>
    </source>
</evidence>
<organism evidence="6 7">
    <name type="scientific">Trametes pubescens</name>
    <name type="common">White-rot fungus</name>
    <dbReference type="NCBI Taxonomy" id="154538"/>
    <lineage>
        <taxon>Eukaryota</taxon>
        <taxon>Fungi</taxon>
        <taxon>Dikarya</taxon>
        <taxon>Basidiomycota</taxon>
        <taxon>Agaricomycotina</taxon>
        <taxon>Agaricomycetes</taxon>
        <taxon>Polyporales</taxon>
        <taxon>Polyporaceae</taxon>
        <taxon>Trametes</taxon>
    </lineage>
</organism>
<name>A0A1M2W6Y5_TRAPU</name>